<dbReference type="RefSeq" id="WP_024738784.1">
    <property type="nucleotide sequence ID" value="NZ_JAINVB010000002.1"/>
</dbReference>
<protein>
    <submittedName>
        <fullName evidence="1">Uncharacterized protein</fullName>
    </submittedName>
</protein>
<dbReference type="AlphaFoldDB" id="A0AAW5FB93"/>
<dbReference type="Proteomes" id="UP001203136">
    <property type="component" value="Unassembled WGS sequence"/>
</dbReference>
<proteinExistence type="predicted"/>
<evidence type="ECO:0000313" key="1">
    <source>
        <dbReference type="EMBL" id="MCK0089075.1"/>
    </source>
</evidence>
<accession>A0AAW5FB93</accession>
<organism evidence="1 2">
    <name type="scientific">Clostridium symbiosum</name>
    <name type="common">Bacteroides symbiosus</name>
    <dbReference type="NCBI Taxonomy" id="1512"/>
    <lineage>
        <taxon>Bacteria</taxon>
        <taxon>Bacillati</taxon>
        <taxon>Bacillota</taxon>
        <taxon>Clostridia</taxon>
        <taxon>Lachnospirales</taxon>
        <taxon>Lachnospiraceae</taxon>
        <taxon>Otoolea</taxon>
    </lineage>
</organism>
<evidence type="ECO:0000313" key="2">
    <source>
        <dbReference type="Proteomes" id="UP001203136"/>
    </source>
</evidence>
<name>A0AAW5FB93_CLOSY</name>
<sequence length="102" mass="11871">MVKSVQLRKEDCYCDLTKFYENVARKIPAEITDKTCFDCRKICVTKSVQEALWSYYRDEKEKTDEQIATMLLGYGPKANLEEHGILEYRAEVEDGFIVCEEG</sequence>
<gene>
    <name evidence="1" type="ORF">K5I21_25035</name>
</gene>
<dbReference type="EMBL" id="JAINVB010000002">
    <property type="protein sequence ID" value="MCK0089075.1"/>
    <property type="molecule type" value="Genomic_DNA"/>
</dbReference>
<comment type="caution">
    <text evidence="1">The sequence shown here is derived from an EMBL/GenBank/DDBJ whole genome shotgun (WGS) entry which is preliminary data.</text>
</comment>
<reference evidence="1" key="1">
    <citation type="journal article" date="2022" name="Cell Host Microbe">
        <title>Colonization of the live biotherapeutic product VE303 and modulation of the microbiota and metabolites in healthy volunteers.</title>
        <authorList>
            <person name="Dsouza M."/>
            <person name="Menon R."/>
            <person name="Crossette E."/>
            <person name="Bhattarai S.K."/>
            <person name="Schneider J."/>
            <person name="Kim Y.G."/>
            <person name="Reddy S."/>
            <person name="Caballero S."/>
            <person name="Felix C."/>
            <person name="Cornacchione L."/>
            <person name="Hendrickson J."/>
            <person name="Watson A.R."/>
            <person name="Minot S.S."/>
            <person name="Greenfield N."/>
            <person name="Schopf L."/>
            <person name="Szabady R."/>
            <person name="Patarroyo J."/>
            <person name="Smith W."/>
            <person name="Harrison P."/>
            <person name="Kuijper E.J."/>
            <person name="Kelly C.P."/>
            <person name="Olle B."/>
            <person name="Bobilev D."/>
            <person name="Silber J.L."/>
            <person name="Bucci V."/>
            <person name="Roberts B."/>
            <person name="Faith J."/>
            <person name="Norman J.M."/>
        </authorList>
    </citation>
    <scope>NUCLEOTIDE SEQUENCE</scope>
    <source>
        <strain evidence="1">VE303-04</strain>
    </source>
</reference>